<comment type="caution">
    <text evidence="7">The sequence shown here is derived from an EMBL/GenBank/DDBJ whole genome shotgun (WGS) entry which is preliminary data.</text>
</comment>
<organism evidence="7 8">
    <name type="scientific">Roseburia lenta</name>
    <dbReference type="NCBI Taxonomy" id="2763061"/>
    <lineage>
        <taxon>Bacteria</taxon>
        <taxon>Bacillati</taxon>
        <taxon>Bacillota</taxon>
        <taxon>Clostridia</taxon>
        <taxon>Lachnospirales</taxon>
        <taxon>Lachnospiraceae</taxon>
        <taxon>Roseburia</taxon>
    </lineage>
</organism>
<name>A0ABR7GEH2_9FIRM</name>
<keyword evidence="2" id="KW-0694">RNA-binding</keyword>
<dbReference type="Pfam" id="PF01386">
    <property type="entry name" value="Ribosomal_L25p"/>
    <property type="match status" value="1"/>
</dbReference>
<evidence type="ECO:0000256" key="1">
    <source>
        <dbReference type="ARBA" id="ARBA00022730"/>
    </source>
</evidence>
<feature type="domain" description="Large ribosomal subunit protein bL25 beta" evidence="6">
    <location>
        <begin position="98"/>
        <end position="179"/>
    </location>
</feature>
<protein>
    <submittedName>
        <fullName evidence="7">50S ribosomal protein L25</fullName>
    </submittedName>
</protein>
<dbReference type="PANTHER" id="PTHR33284:SF1">
    <property type="entry name" value="RIBOSOMAL PROTEIN L25_GLN-TRNA SYNTHETASE, ANTI-CODON-BINDING DOMAIN-CONTAINING PROTEIN"/>
    <property type="match status" value="1"/>
</dbReference>
<dbReference type="InterPro" id="IPR020056">
    <property type="entry name" value="Rbsml_bL25/Gln-tRNA_synth_N"/>
</dbReference>
<evidence type="ECO:0000256" key="2">
    <source>
        <dbReference type="ARBA" id="ARBA00022884"/>
    </source>
</evidence>
<dbReference type="InterPro" id="IPR029751">
    <property type="entry name" value="Ribosomal_L25_dom"/>
</dbReference>
<evidence type="ECO:0000256" key="4">
    <source>
        <dbReference type="ARBA" id="ARBA00023274"/>
    </source>
</evidence>
<keyword evidence="8" id="KW-1185">Reference proteome</keyword>
<evidence type="ECO:0000259" key="5">
    <source>
        <dbReference type="Pfam" id="PF01386"/>
    </source>
</evidence>
<dbReference type="InterPro" id="IPR011035">
    <property type="entry name" value="Ribosomal_bL25/Gln-tRNA_synth"/>
</dbReference>
<dbReference type="InterPro" id="IPR037121">
    <property type="entry name" value="Ribosomal_bL25_C"/>
</dbReference>
<proteinExistence type="predicted"/>
<dbReference type="InterPro" id="IPR001021">
    <property type="entry name" value="Ribosomal_bL25_long"/>
</dbReference>
<dbReference type="RefSeq" id="WP_186853994.1">
    <property type="nucleotide sequence ID" value="NZ_JACOPG010000002.1"/>
</dbReference>
<dbReference type="SUPFAM" id="SSF50715">
    <property type="entry name" value="Ribosomal protein L25-like"/>
    <property type="match status" value="1"/>
</dbReference>
<dbReference type="EMBL" id="JACOPG010000002">
    <property type="protein sequence ID" value="MBC5685841.1"/>
    <property type="molecule type" value="Genomic_DNA"/>
</dbReference>
<evidence type="ECO:0000259" key="6">
    <source>
        <dbReference type="Pfam" id="PF14693"/>
    </source>
</evidence>
<dbReference type="Gene3D" id="2.40.240.10">
    <property type="entry name" value="Ribosomal Protein L25, Chain P"/>
    <property type="match status" value="1"/>
</dbReference>
<dbReference type="Pfam" id="PF14693">
    <property type="entry name" value="Ribosomal_TL5_C"/>
    <property type="match status" value="1"/>
</dbReference>
<evidence type="ECO:0000313" key="8">
    <source>
        <dbReference type="Proteomes" id="UP000643810"/>
    </source>
</evidence>
<feature type="domain" description="Large ribosomal subunit protein bL25 L25" evidence="5">
    <location>
        <begin position="4"/>
        <end position="89"/>
    </location>
</feature>
<dbReference type="NCBIfam" id="TIGR00731">
    <property type="entry name" value="bL25_bact_ctc"/>
    <property type="match status" value="1"/>
</dbReference>
<dbReference type="PANTHER" id="PTHR33284">
    <property type="entry name" value="RIBOSOMAL PROTEIN L25/GLN-TRNA SYNTHETASE, ANTI-CODON-BINDING DOMAIN-CONTAINING PROTEIN"/>
    <property type="match status" value="1"/>
</dbReference>
<dbReference type="Proteomes" id="UP000643810">
    <property type="component" value="Unassembled WGS sequence"/>
</dbReference>
<keyword evidence="3 7" id="KW-0689">Ribosomal protein</keyword>
<keyword evidence="4" id="KW-0687">Ribonucleoprotein</keyword>
<dbReference type="InterPro" id="IPR020057">
    <property type="entry name" value="Ribosomal_bL25_b-dom"/>
</dbReference>
<keyword evidence="1" id="KW-0699">rRNA-binding</keyword>
<dbReference type="CDD" id="cd00495">
    <property type="entry name" value="Ribosomal_L25_TL5_CTC"/>
    <property type="match status" value="1"/>
</dbReference>
<dbReference type="GO" id="GO:0005840">
    <property type="term" value="C:ribosome"/>
    <property type="evidence" value="ECO:0007669"/>
    <property type="project" value="UniProtKB-KW"/>
</dbReference>
<sequence length="195" mass="21944">MNTLKAQRRETTEKAKRLRREGYVTGNLFGKQIEGSVLLKIEKKEAERIMRECMKGSQIMLDVEGKEYDVLIKEMDYDSMKRSIVEMDFQALVKGEKVHSVAEIVLHNKDKVLEGALEQLLEEVSYKATPEHLVDKIDVDCATLHLGDTITVGDLDIAKNKDVEVMTHLDSVVVTVLAPNNADIPSDEDAEETAE</sequence>
<gene>
    <name evidence="7" type="ORF">H8R94_04355</name>
</gene>
<accession>A0ABR7GEH2</accession>
<evidence type="ECO:0000256" key="3">
    <source>
        <dbReference type="ARBA" id="ARBA00022980"/>
    </source>
</evidence>
<dbReference type="Gene3D" id="2.170.120.20">
    <property type="entry name" value="Ribosomal protein L25, beta domain"/>
    <property type="match status" value="1"/>
</dbReference>
<evidence type="ECO:0000313" key="7">
    <source>
        <dbReference type="EMBL" id="MBC5685841.1"/>
    </source>
</evidence>
<reference evidence="7 8" key="1">
    <citation type="submission" date="2020-08" db="EMBL/GenBank/DDBJ databases">
        <title>Genome public.</title>
        <authorList>
            <person name="Liu C."/>
            <person name="Sun Q."/>
        </authorList>
    </citation>
    <scope>NUCLEOTIDE SEQUENCE [LARGE SCALE GENOMIC DNA]</scope>
    <source>
        <strain evidence="7 8">NSJ-9</strain>
    </source>
</reference>
<dbReference type="InterPro" id="IPR020930">
    <property type="entry name" value="Ribosomal_uL5_bac-type"/>
</dbReference>